<evidence type="ECO:0000313" key="3">
    <source>
        <dbReference type="Proteomes" id="UP000525987"/>
    </source>
</evidence>
<organism evidence="2 3">
    <name type="scientific">Halomonas organivorans</name>
    <dbReference type="NCBI Taxonomy" id="257772"/>
    <lineage>
        <taxon>Bacteria</taxon>
        <taxon>Pseudomonadati</taxon>
        <taxon>Pseudomonadota</taxon>
        <taxon>Gammaproteobacteria</taxon>
        <taxon>Oceanospirillales</taxon>
        <taxon>Halomonadaceae</taxon>
        <taxon>Halomonas</taxon>
    </lineage>
</organism>
<evidence type="ECO:0000256" key="1">
    <source>
        <dbReference type="SAM" id="SignalP"/>
    </source>
</evidence>
<dbReference type="EMBL" id="JACHXM010000002">
    <property type="protein sequence ID" value="MBB3139767.1"/>
    <property type="molecule type" value="Genomic_DNA"/>
</dbReference>
<keyword evidence="3" id="KW-1185">Reference proteome</keyword>
<reference evidence="2 3" key="1">
    <citation type="submission" date="2020-08" db="EMBL/GenBank/DDBJ databases">
        <title>Genomic Encyclopedia of Type Strains, Phase III (KMG-III): the genomes of soil and plant-associated and newly described type strains.</title>
        <authorList>
            <person name="Whitman W."/>
        </authorList>
    </citation>
    <scope>NUCLEOTIDE SEQUENCE [LARGE SCALE GENOMIC DNA]</scope>
    <source>
        <strain evidence="2 3">CECT 5995</strain>
    </source>
</reference>
<proteinExistence type="predicted"/>
<evidence type="ECO:0008006" key="4">
    <source>
        <dbReference type="Google" id="ProtNLM"/>
    </source>
</evidence>
<protein>
    <recommendedName>
        <fullName evidence="4">Transporter</fullName>
    </recommendedName>
</protein>
<feature type="chain" id="PRO_5030691469" description="Transporter" evidence="1">
    <location>
        <begin position="25"/>
        <end position="299"/>
    </location>
</feature>
<accession>A0A7W5BV82</accession>
<dbReference type="PROSITE" id="PS51257">
    <property type="entry name" value="PROKAR_LIPOPROTEIN"/>
    <property type="match status" value="1"/>
</dbReference>
<comment type="caution">
    <text evidence="2">The sequence shown here is derived from an EMBL/GenBank/DDBJ whole genome shotgun (WGS) entry which is preliminary data.</text>
</comment>
<name>A0A7W5BV82_9GAMM</name>
<feature type="signal peptide" evidence="1">
    <location>
        <begin position="1"/>
        <end position="24"/>
    </location>
</feature>
<dbReference type="AlphaFoldDB" id="A0A7W5BV82"/>
<dbReference type="InterPro" id="IPR025737">
    <property type="entry name" value="FApF"/>
</dbReference>
<dbReference type="RefSeq" id="WP_183386190.1">
    <property type="nucleotide sequence ID" value="NZ_JACHXM010000002.1"/>
</dbReference>
<keyword evidence="1" id="KW-0732">Signal</keyword>
<gene>
    <name evidence="2" type="ORF">FHR96_000614</name>
</gene>
<dbReference type="Pfam" id="PF13557">
    <property type="entry name" value="Phenol_MetA_deg"/>
    <property type="match status" value="1"/>
</dbReference>
<evidence type="ECO:0000313" key="2">
    <source>
        <dbReference type="EMBL" id="MBB3139767.1"/>
    </source>
</evidence>
<dbReference type="Proteomes" id="UP000525987">
    <property type="component" value="Unassembled WGS sequence"/>
</dbReference>
<sequence length="299" mass="32074">MTHKVTLALGLALGGCALSFAAQAANGHYVPGVEGLDGPVVPPPGLYYRGYLVHYDIDSLRDGDGDAVPRRNTGEVNALVNRVVWVSDKRFLGADVGMEAIVPVLHTSLDFNVAGIDESDSGVGDVFLSPLVLGWHGERWDAVAAAGYWFASGDFDADRPASPGKGYGSTMLTLGGAWHLDAEKRWTVSALSRYEIHGEQDDTGITPGDSLTLEWGIGHRLTGGLKLGLVGYDAWQLEADDGVAPGLANDKAEQHAAGAEVGYFWPSLTLGLNGAYYHEYDNRDRPEGDLFRVTLTKRF</sequence>